<dbReference type="Proteomes" id="UP000034739">
    <property type="component" value="Unassembled WGS sequence"/>
</dbReference>
<protein>
    <submittedName>
        <fullName evidence="1">Uncharacterized protein</fullName>
    </submittedName>
</protein>
<sequence length="133" mass="15427">MLWHMDRVMTGLEIHPEESSRLGLRNHYFFGSRYTDVSECTFAVGKFRSSSLSPEEIRESYSNTSARPLGFADNLETHITVVGLDKFPLDHPAYAWIDEFLKSDQITSSTTTYYLVYLYKPARSPFGDYRCYE</sequence>
<dbReference type="AlphaFoldDB" id="A0A0G1TVH7"/>
<accession>A0A0G1TVH7</accession>
<evidence type="ECO:0000313" key="1">
    <source>
        <dbReference type="EMBL" id="KKU85769.1"/>
    </source>
</evidence>
<comment type="caution">
    <text evidence="1">The sequence shown here is derived from an EMBL/GenBank/DDBJ whole genome shotgun (WGS) entry which is preliminary data.</text>
</comment>
<dbReference type="EMBL" id="LCOY01000069">
    <property type="protein sequence ID" value="KKU85769.1"/>
    <property type="molecule type" value="Genomic_DNA"/>
</dbReference>
<organism evidence="1">
    <name type="scientific">Candidatus Gottesmanbacteria bacterium GW2011_GWA2_47_9</name>
    <dbReference type="NCBI Taxonomy" id="1618445"/>
    <lineage>
        <taxon>Bacteria</taxon>
        <taxon>Candidatus Gottesmaniibacteriota</taxon>
    </lineage>
</organism>
<reference evidence="1" key="1">
    <citation type="journal article" date="2015" name="Nature">
        <title>rRNA introns, odd ribosomes, and small enigmatic genomes across a large radiation of phyla.</title>
        <authorList>
            <person name="Brown C.T."/>
            <person name="Hug L.A."/>
            <person name="Thomas B.C."/>
            <person name="Sharon I."/>
            <person name="Castelle C.J."/>
            <person name="Singh A."/>
            <person name="Wilkins M.J."/>
            <person name="Williams K.H."/>
            <person name="Banfield J.F."/>
        </authorList>
    </citation>
    <scope>NUCLEOTIDE SEQUENCE [LARGE SCALE GENOMIC DNA]</scope>
</reference>
<name>A0A0G1TVH7_9BACT</name>
<gene>
    <name evidence="1" type="ORF">UY16_C0069G0003</name>
</gene>
<proteinExistence type="predicted"/>